<protein>
    <submittedName>
        <fullName evidence="2">Uncharacterized protein</fullName>
    </submittedName>
</protein>
<evidence type="ECO:0000313" key="3">
    <source>
        <dbReference type="Proteomes" id="UP000298663"/>
    </source>
</evidence>
<reference evidence="2 3" key="2">
    <citation type="journal article" date="2019" name="G3 (Bethesda)">
        <title>Hybrid Assembly of the Genome of the Entomopathogenic Nematode Steinernema carpocapsae Identifies the X-Chromosome.</title>
        <authorList>
            <person name="Serra L."/>
            <person name="Macchietto M."/>
            <person name="Macias-Munoz A."/>
            <person name="McGill C.J."/>
            <person name="Rodriguez I.M."/>
            <person name="Rodriguez B."/>
            <person name="Murad R."/>
            <person name="Mortazavi A."/>
        </authorList>
    </citation>
    <scope>NUCLEOTIDE SEQUENCE [LARGE SCALE GENOMIC DNA]</scope>
    <source>
        <strain evidence="2 3">ALL</strain>
    </source>
</reference>
<dbReference type="AlphaFoldDB" id="A0A4U5NXE8"/>
<feature type="region of interest" description="Disordered" evidence="1">
    <location>
        <begin position="133"/>
        <end position="163"/>
    </location>
</feature>
<name>A0A4U5NXE8_STECR</name>
<dbReference type="EMBL" id="AZBU02000003">
    <property type="protein sequence ID" value="TKR88238.1"/>
    <property type="molecule type" value="Genomic_DNA"/>
</dbReference>
<accession>A0A4U5NXE8</accession>
<organism evidence="2 3">
    <name type="scientific">Steinernema carpocapsae</name>
    <name type="common">Entomopathogenic nematode</name>
    <dbReference type="NCBI Taxonomy" id="34508"/>
    <lineage>
        <taxon>Eukaryota</taxon>
        <taxon>Metazoa</taxon>
        <taxon>Ecdysozoa</taxon>
        <taxon>Nematoda</taxon>
        <taxon>Chromadorea</taxon>
        <taxon>Rhabditida</taxon>
        <taxon>Tylenchina</taxon>
        <taxon>Panagrolaimomorpha</taxon>
        <taxon>Strongyloidoidea</taxon>
        <taxon>Steinernematidae</taxon>
        <taxon>Steinernema</taxon>
    </lineage>
</organism>
<keyword evidence="3" id="KW-1185">Reference proteome</keyword>
<evidence type="ECO:0000256" key="1">
    <source>
        <dbReference type="SAM" id="MobiDB-lite"/>
    </source>
</evidence>
<proteinExistence type="predicted"/>
<dbReference type="Proteomes" id="UP000298663">
    <property type="component" value="Unassembled WGS sequence"/>
</dbReference>
<evidence type="ECO:0000313" key="2">
    <source>
        <dbReference type="EMBL" id="TKR88238.1"/>
    </source>
</evidence>
<feature type="compositionally biased region" description="Polar residues" evidence="1">
    <location>
        <begin position="152"/>
        <end position="163"/>
    </location>
</feature>
<feature type="compositionally biased region" description="Low complexity" evidence="1">
    <location>
        <begin position="133"/>
        <end position="151"/>
    </location>
</feature>
<gene>
    <name evidence="2" type="ORF">L596_012515</name>
</gene>
<sequence>MKDDKCEAFSDIPHPENSQLQFYLEVTYKSQLKQCTKPWTLFKGYDIDSKGEDEDCKVEFKCGILDKLKDKKENSKCFFTGPEKNLILPEAGKVTLENDWYGFKFPEAGMFNLTAKLKEAEIRFPSVTIGEQTTTSELTTTELTTVPTTPSISVAETSPATEA</sequence>
<comment type="caution">
    <text evidence="2">The sequence shown here is derived from an EMBL/GenBank/DDBJ whole genome shotgun (WGS) entry which is preliminary data.</text>
</comment>
<reference evidence="2 3" key="1">
    <citation type="journal article" date="2015" name="Genome Biol.">
        <title>Comparative genomics of Steinernema reveals deeply conserved gene regulatory networks.</title>
        <authorList>
            <person name="Dillman A.R."/>
            <person name="Macchietto M."/>
            <person name="Porter C.F."/>
            <person name="Rogers A."/>
            <person name="Williams B."/>
            <person name="Antoshechkin I."/>
            <person name="Lee M.M."/>
            <person name="Goodwin Z."/>
            <person name="Lu X."/>
            <person name="Lewis E.E."/>
            <person name="Goodrich-Blair H."/>
            <person name="Stock S.P."/>
            <person name="Adams B.J."/>
            <person name="Sternberg P.W."/>
            <person name="Mortazavi A."/>
        </authorList>
    </citation>
    <scope>NUCLEOTIDE SEQUENCE [LARGE SCALE GENOMIC DNA]</scope>
    <source>
        <strain evidence="2 3">ALL</strain>
    </source>
</reference>